<evidence type="ECO:0000256" key="1">
    <source>
        <dbReference type="SAM" id="MobiDB-lite"/>
    </source>
</evidence>
<name>A0ABN7SJX6_OIKDI</name>
<dbReference type="Proteomes" id="UP001158576">
    <property type="component" value="Chromosome 1"/>
</dbReference>
<evidence type="ECO:0000313" key="2">
    <source>
        <dbReference type="EMBL" id="CAG5102783.1"/>
    </source>
</evidence>
<feature type="region of interest" description="Disordered" evidence="1">
    <location>
        <begin position="53"/>
        <end position="86"/>
    </location>
</feature>
<accession>A0ABN7SJX6</accession>
<evidence type="ECO:0000313" key="3">
    <source>
        <dbReference type="Proteomes" id="UP001158576"/>
    </source>
</evidence>
<proteinExistence type="predicted"/>
<gene>
    <name evidence="2" type="ORF">OKIOD_LOCUS9229</name>
</gene>
<sequence>MADYPASESFLTDEPDDRFLNGSQLSLSGENMEAKVKEIEARLDRMKMDQMRAGQVPSEGYPSRPPPVRQMSNPNPRAADRIPDIF</sequence>
<keyword evidence="3" id="KW-1185">Reference proteome</keyword>
<organism evidence="2 3">
    <name type="scientific">Oikopleura dioica</name>
    <name type="common">Tunicate</name>
    <dbReference type="NCBI Taxonomy" id="34765"/>
    <lineage>
        <taxon>Eukaryota</taxon>
        <taxon>Metazoa</taxon>
        <taxon>Chordata</taxon>
        <taxon>Tunicata</taxon>
        <taxon>Appendicularia</taxon>
        <taxon>Copelata</taxon>
        <taxon>Oikopleuridae</taxon>
        <taxon>Oikopleura</taxon>
    </lineage>
</organism>
<dbReference type="EMBL" id="OU015566">
    <property type="protein sequence ID" value="CAG5102783.1"/>
    <property type="molecule type" value="Genomic_DNA"/>
</dbReference>
<feature type="region of interest" description="Disordered" evidence="1">
    <location>
        <begin position="1"/>
        <end position="24"/>
    </location>
</feature>
<protein>
    <submittedName>
        <fullName evidence="2">Oidioi.mRNA.OKI2018_I69.chr1.g464.t1.cds</fullName>
    </submittedName>
</protein>
<reference evidence="2 3" key="1">
    <citation type="submission" date="2021-04" db="EMBL/GenBank/DDBJ databases">
        <authorList>
            <person name="Bliznina A."/>
        </authorList>
    </citation>
    <scope>NUCLEOTIDE SEQUENCE [LARGE SCALE GENOMIC DNA]</scope>
</reference>